<dbReference type="RefSeq" id="WP_003361678.1">
    <property type="nucleotide sequence ID" value="NZ_AP025140.1"/>
</dbReference>
<dbReference type="EMBL" id="SGKC01000026">
    <property type="protein sequence ID" value="NEZ92865.1"/>
    <property type="molecule type" value="Genomic_DNA"/>
</dbReference>
<keyword evidence="1" id="KW-0812">Transmembrane</keyword>
<proteinExistence type="predicted"/>
<sequence length="89" mass="10749">MRKYINILGWIMVIITTIALLATLLTIYQFTYIKYFDSYYTLQWCMFFTMIVWAVKMLDVSKGIRDKFYSLVCIFLAVANIFFIYMKVY</sequence>
<feature type="transmembrane region" description="Helical" evidence="1">
    <location>
        <begin position="68"/>
        <end position="86"/>
    </location>
</feature>
<accession>A0A0A2HAT0</accession>
<keyword evidence="1" id="KW-1133">Transmembrane helix</keyword>
<evidence type="ECO:0000313" key="4">
    <source>
        <dbReference type="Proteomes" id="UP000473887"/>
    </source>
</evidence>
<evidence type="ECO:0000313" key="2">
    <source>
        <dbReference type="EMBL" id="NEZ92865.1"/>
    </source>
</evidence>
<keyword evidence="1" id="KW-0472">Membrane</keyword>
<reference evidence="3" key="3">
    <citation type="submission" date="2021-02" db="EMBL/GenBank/DDBJ databases">
        <authorList>
            <person name="Dover N."/>
            <person name="Barash J.R."/>
            <person name="Bell J.M."/>
            <person name="Sylvester M.D."/>
            <person name="Arnon S."/>
        </authorList>
    </citation>
    <scope>NUCLEOTIDE SEQUENCE</scope>
    <source>
        <strain evidence="3">IBCA10-7060</strain>
    </source>
</reference>
<evidence type="ECO:0000256" key="1">
    <source>
        <dbReference type="SAM" id="Phobius"/>
    </source>
</evidence>
<organism evidence="2 4">
    <name type="scientific">Clostridium botulinum</name>
    <dbReference type="NCBI Taxonomy" id="1491"/>
    <lineage>
        <taxon>Bacteria</taxon>
        <taxon>Bacillati</taxon>
        <taxon>Bacillota</taxon>
        <taxon>Clostridia</taxon>
        <taxon>Eubacteriales</taxon>
        <taxon>Clostridiaceae</taxon>
        <taxon>Clostridium</taxon>
    </lineage>
</organism>
<evidence type="ECO:0000313" key="3">
    <source>
        <dbReference type="EMBL" id="QRI53208.1"/>
    </source>
</evidence>
<feature type="transmembrane region" description="Helical" evidence="1">
    <location>
        <begin position="7"/>
        <end position="32"/>
    </location>
</feature>
<dbReference type="Proteomes" id="UP000473887">
    <property type="component" value="Unassembled WGS sequence"/>
</dbReference>
<evidence type="ECO:0000313" key="5">
    <source>
        <dbReference type="Proteomes" id="UP000663464"/>
    </source>
</evidence>
<name>A0A0A2HAT0_CLOBO</name>
<dbReference type="AlphaFoldDB" id="A0A0A2HAT0"/>
<gene>
    <name evidence="2" type="ORF">EXM69_13135</name>
    <name evidence="3" type="ORF">JQS73_17700</name>
</gene>
<reference evidence="2 4" key="2">
    <citation type="submission" date="2019-02" db="EMBL/GenBank/DDBJ databases">
        <title>Genome sequencing of Clostridium botulinum clinical isolates.</title>
        <authorList>
            <person name="Brunt J."/>
            <person name="Van Vliet A.H.M."/>
            <person name="Stringer S.C."/>
            <person name="Grant K.A."/>
            <person name="Carter A.C."/>
            <person name="Peck M.W."/>
        </authorList>
    </citation>
    <scope>NUCLEOTIDE SEQUENCE [LARGE SCALE GENOMIC DNA]</scope>
    <source>
        <strain evidence="2 4">H142660711</strain>
    </source>
</reference>
<dbReference type="EMBL" id="CP069280">
    <property type="protein sequence ID" value="QRI53208.1"/>
    <property type="molecule type" value="Genomic_DNA"/>
</dbReference>
<feature type="transmembrane region" description="Helical" evidence="1">
    <location>
        <begin position="38"/>
        <end position="56"/>
    </location>
</feature>
<reference evidence="3 5" key="1">
    <citation type="journal article" date="2014" name="J. Infect. Dis.">
        <title>Molecular characterization of a novel botulinum neurotoxin type H gene.</title>
        <authorList>
            <person name="Dover N."/>
            <person name="Barash J.R."/>
            <person name="Hill K.K."/>
            <person name="Xie G."/>
            <person name="Arnon S.S."/>
        </authorList>
    </citation>
    <scope>NUCLEOTIDE SEQUENCE [LARGE SCALE GENOMIC DNA]</scope>
    <source>
        <strain evidence="3 5">IBCA10-7060</strain>
    </source>
</reference>
<dbReference type="Proteomes" id="UP000663464">
    <property type="component" value="Chromosome"/>
</dbReference>
<protein>
    <submittedName>
        <fullName evidence="2">Uncharacterized protein</fullName>
    </submittedName>
</protein>